<organism evidence="7 8">
    <name type="scientific">Hungatella hathewayi</name>
    <dbReference type="NCBI Taxonomy" id="154046"/>
    <lineage>
        <taxon>Bacteria</taxon>
        <taxon>Bacillati</taxon>
        <taxon>Bacillota</taxon>
        <taxon>Clostridia</taxon>
        <taxon>Lachnospirales</taxon>
        <taxon>Lachnospiraceae</taxon>
        <taxon>Hungatella</taxon>
    </lineage>
</organism>
<reference evidence="7 8" key="1">
    <citation type="submission" date="2019-09" db="EMBL/GenBank/DDBJ databases">
        <title>Draft genome sequencing of Hungatella hathewayi 123Y-2.</title>
        <authorList>
            <person name="Lv Q."/>
            <person name="Li S."/>
        </authorList>
    </citation>
    <scope>NUCLEOTIDE SEQUENCE [LARGE SCALE GENOMIC DNA]</scope>
    <source>
        <strain evidence="7 8">123Y-2</strain>
    </source>
</reference>
<sequence>MKRRVLCMIGTFLVIYLFNFFLPRMMPGDPLLYSSTVSGEDMDLEYSKEQLDQMRAYYGLDQPVFTQLVQTVKKNLKGDLGLSIHYKKPVAAVLRERLPWSLSVMGAALILSLAAGTFLALLGMQKKWIDRTVFKILSALTEIPAYLIGLLLLFLAAAKISWLPLSGGAAAFARYETSGERAWDLISHGLLPVLSLVIALFPGFYFTARASFLEVMAKPYLLNARAKGLKAGRIRWSYIFRNGMTPIVVRFFLNVGTAVGGTLLVENVFAYPGLGLVMREAVRYRDYMMIQGFFLMSTVLVLTSLFLADVLNAEIDREELK</sequence>
<comment type="similarity">
    <text evidence="5">Belongs to the binding-protein-dependent transport system permease family.</text>
</comment>
<dbReference type="Gene3D" id="1.10.3720.10">
    <property type="entry name" value="MetI-like"/>
    <property type="match status" value="1"/>
</dbReference>
<accession>A0AAW9WGB2</accession>
<dbReference type="AlphaFoldDB" id="A0AAW9WGB2"/>
<gene>
    <name evidence="7" type="ORF">GNE07_11480</name>
</gene>
<evidence type="ECO:0000259" key="6">
    <source>
        <dbReference type="PROSITE" id="PS50928"/>
    </source>
</evidence>
<feature type="transmembrane region" description="Helical" evidence="5">
    <location>
        <begin position="185"/>
        <end position="208"/>
    </location>
</feature>
<dbReference type="Pfam" id="PF00528">
    <property type="entry name" value="BPD_transp_1"/>
    <property type="match status" value="1"/>
</dbReference>
<feature type="transmembrane region" description="Helical" evidence="5">
    <location>
        <begin position="289"/>
        <end position="311"/>
    </location>
</feature>
<keyword evidence="4 5" id="KW-0472">Membrane</keyword>
<feature type="transmembrane region" description="Helical" evidence="5">
    <location>
        <begin position="143"/>
        <end position="165"/>
    </location>
</feature>
<dbReference type="GO" id="GO:0055085">
    <property type="term" value="P:transmembrane transport"/>
    <property type="evidence" value="ECO:0007669"/>
    <property type="project" value="InterPro"/>
</dbReference>
<comment type="subcellular location">
    <subcellularLocation>
        <location evidence="5">Cell membrane</location>
        <topology evidence="5">Multi-pass membrane protein</topology>
    </subcellularLocation>
    <subcellularLocation>
        <location evidence="1">Membrane</location>
        <topology evidence="1">Multi-pass membrane protein</topology>
    </subcellularLocation>
</comment>
<evidence type="ECO:0000256" key="4">
    <source>
        <dbReference type="ARBA" id="ARBA00023136"/>
    </source>
</evidence>
<protein>
    <submittedName>
        <fullName evidence="7">ABC transporter permease subunit</fullName>
    </submittedName>
</protein>
<feature type="transmembrane region" description="Helical" evidence="5">
    <location>
        <begin position="247"/>
        <end position="269"/>
    </location>
</feature>
<dbReference type="GO" id="GO:0005886">
    <property type="term" value="C:plasma membrane"/>
    <property type="evidence" value="ECO:0007669"/>
    <property type="project" value="UniProtKB-SubCell"/>
</dbReference>
<dbReference type="InterPro" id="IPR000515">
    <property type="entry name" value="MetI-like"/>
</dbReference>
<dbReference type="SUPFAM" id="SSF161098">
    <property type="entry name" value="MetI-like"/>
    <property type="match status" value="1"/>
</dbReference>
<feature type="transmembrane region" description="Helical" evidence="5">
    <location>
        <begin position="100"/>
        <end position="122"/>
    </location>
</feature>
<evidence type="ECO:0000256" key="1">
    <source>
        <dbReference type="ARBA" id="ARBA00004141"/>
    </source>
</evidence>
<comment type="caution">
    <text evidence="7">The sequence shown here is derived from an EMBL/GenBank/DDBJ whole genome shotgun (WGS) entry which is preliminary data.</text>
</comment>
<keyword evidence="2 5" id="KW-0812">Transmembrane</keyword>
<dbReference type="InterPro" id="IPR035906">
    <property type="entry name" value="MetI-like_sf"/>
</dbReference>
<proteinExistence type="inferred from homology"/>
<keyword evidence="3 5" id="KW-1133">Transmembrane helix</keyword>
<dbReference type="RefSeq" id="WP_055649785.1">
    <property type="nucleotide sequence ID" value="NZ_CZAZ01000006.1"/>
</dbReference>
<dbReference type="PANTHER" id="PTHR43376:SF1">
    <property type="entry name" value="OLIGOPEPTIDE TRANSPORT SYSTEM PERMEASE PROTEIN"/>
    <property type="match status" value="1"/>
</dbReference>
<evidence type="ECO:0000256" key="3">
    <source>
        <dbReference type="ARBA" id="ARBA00022989"/>
    </source>
</evidence>
<dbReference type="EMBL" id="WNME01000006">
    <property type="protein sequence ID" value="MUB63676.1"/>
    <property type="molecule type" value="Genomic_DNA"/>
</dbReference>
<evidence type="ECO:0000256" key="2">
    <source>
        <dbReference type="ARBA" id="ARBA00022692"/>
    </source>
</evidence>
<evidence type="ECO:0000313" key="8">
    <source>
        <dbReference type="Proteomes" id="UP000434223"/>
    </source>
</evidence>
<name>A0AAW9WGB2_9FIRM</name>
<dbReference type="PANTHER" id="PTHR43376">
    <property type="entry name" value="OLIGOPEPTIDE TRANSPORT SYSTEM PERMEASE PROTEIN"/>
    <property type="match status" value="1"/>
</dbReference>
<evidence type="ECO:0000256" key="5">
    <source>
        <dbReference type="RuleBase" id="RU363032"/>
    </source>
</evidence>
<dbReference type="Proteomes" id="UP000434223">
    <property type="component" value="Unassembled WGS sequence"/>
</dbReference>
<keyword evidence="5" id="KW-0813">Transport</keyword>
<evidence type="ECO:0000313" key="7">
    <source>
        <dbReference type="EMBL" id="MUB63676.1"/>
    </source>
</evidence>
<feature type="domain" description="ABC transmembrane type-1" evidence="6">
    <location>
        <begin position="98"/>
        <end position="306"/>
    </location>
</feature>
<feature type="transmembrane region" description="Helical" evidence="5">
    <location>
        <begin position="5"/>
        <end position="22"/>
    </location>
</feature>
<dbReference type="PROSITE" id="PS50928">
    <property type="entry name" value="ABC_TM1"/>
    <property type="match status" value="1"/>
</dbReference>